<organism evidence="2 3">
    <name type="scientific">Fusarium kuroshium</name>
    <dbReference type="NCBI Taxonomy" id="2010991"/>
    <lineage>
        <taxon>Eukaryota</taxon>
        <taxon>Fungi</taxon>
        <taxon>Dikarya</taxon>
        <taxon>Ascomycota</taxon>
        <taxon>Pezizomycotina</taxon>
        <taxon>Sordariomycetes</taxon>
        <taxon>Hypocreomycetidae</taxon>
        <taxon>Hypocreales</taxon>
        <taxon>Nectriaceae</taxon>
        <taxon>Fusarium</taxon>
        <taxon>Fusarium solani species complex</taxon>
    </lineage>
</organism>
<dbReference type="Proteomes" id="UP000277212">
    <property type="component" value="Unassembled WGS sequence"/>
</dbReference>
<dbReference type="InterPro" id="IPR055481">
    <property type="entry name" value="DUF7053"/>
</dbReference>
<sequence length="196" mass="21344">MRKQHHLSIVIPVPGNLPPGAVIATIQTYTPLIRHHTSLTSFDEISTGPDAIANDPFFGPWDESVRAFRLRELVTLAPGLNREIAYQTIFQDVPEGVRSRATAPAGIVVRAEFAVRQRRAATMPISPAGSDSTASGSTATVEGDEYELREDIVVEANSLLMPFITEALATVHRDICEKVMAEIVKNYFGTGDAMVL</sequence>
<dbReference type="Pfam" id="PF23155">
    <property type="entry name" value="DUF7053"/>
    <property type="match status" value="1"/>
</dbReference>
<evidence type="ECO:0000313" key="3">
    <source>
        <dbReference type="Proteomes" id="UP000277212"/>
    </source>
</evidence>
<keyword evidence="3" id="KW-1185">Reference proteome</keyword>
<evidence type="ECO:0000259" key="1">
    <source>
        <dbReference type="Pfam" id="PF23155"/>
    </source>
</evidence>
<reference evidence="2 3" key="1">
    <citation type="submission" date="2017-06" db="EMBL/GenBank/DDBJ databases">
        <title>Comparative genomic analysis of Ambrosia Fusariam Clade fungi.</title>
        <authorList>
            <person name="Stajich J.E."/>
            <person name="Carrillo J."/>
            <person name="Kijimoto T."/>
            <person name="Eskalen A."/>
            <person name="O'Donnell K."/>
            <person name="Kasson M."/>
        </authorList>
    </citation>
    <scope>NUCLEOTIDE SEQUENCE [LARGE SCALE GENOMIC DNA]</scope>
    <source>
        <strain evidence="2">UCR3666</strain>
    </source>
</reference>
<proteinExistence type="predicted"/>
<feature type="domain" description="DUF7053" evidence="1">
    <location>
        <begin position="2"/>
        <end position="183"/>
    </location>
</feature>
<dbReference type="OrthoDB" id="4276610at2759"/>
<dbReference type="AlphaFoldDB" id="A0A3M2RWV3"/>
<name>A0A3M2RWV3_9HYPO</name>
<dbReference type="PANTHER" id="PTHR38117:SF1">
    <property type="entry name" value="DUF3074 DOMAIN-CONTAINING PROTEIN"/>
    <property type="match status" value="1"/>
</dbReference>
<dbReference type="PANTHER" id="PTHR38117">
    <property type="entry name" value="NACHT AND WD40 DOMAIN PROTEIN"/>
    <property type="match status" value="1"/>
</dbReference>
<protein>
    <recommendedName>
        <fullName evidence="1">DUF7053 domain-containing protein</fullName>
    </recommendedName>
</protein>
<accession>A0A3M2RWV3</accession>
<evidence type="ECO:0000313" key="2">
    <source>
        <dbReference type="EMBL" id="RMJ09375.1"/>
    </source>
</evidence>
<dbReference type="STRING" id="2010991.A0A3M2RWV3"/>
<gene>
    <name evidence="2" type="ORF">CDV36_011013</name>
</gene>
<comment type="caution">
    <text evidence="2">The sequence shown here is derived from an EMBL/GenBank/DDBJ whole genome shotgun (WGS) entry which is preliminary data.</text>
</comment>
<dbReference type="EMBL" id="NKUJ01000245">
    <property type="protein sequence ID" value="RMJ09375.1"/>
    <property type="molecule type" value="Genomic_DNA"/>
</dbReference>